<feature type="region of interest" description="Disordered" evidence="2">
    <location>
        <begin position="121"/>
        <end position="288"/>
    </location>
</feature>
<dbReference type="Pfam" id="PF06047">
    <property type="entry name" value="Nkap_C"/>
    <property type="match status" value="1"/>
</dbReference>
<dbReference type="PANTHER" id="PTHR13087:SF0">
    <property type="entry name" value="NFKB ACTIVATING PROTEIN LIKE"/>
    <property type="match status" value="1"/>
</dbReference>
<evidence type="ECO:0000313" key="4">
    <source>
        <dbReference type="EMBL" id="EMP35400.1"/>
    </source>
</evidence>
<name>M7BID3_CHEMY</name>
<dbReference type="Pfam" id="PF15692">
    <property type="entry name" value="NKAP"/>
    <property type="match status" value="1"/>
</dbReference>
<dbReference type="STRING" id="8469.M7BID3"/>
<dbReference type="eggNOG" id="KOG2812">
    <property type="taxonomic scope" value="Eukaryota"/>
</dbReference>
<feature type="compositionally biased region" description="Low complexity" evidence="2">
    <location>
        <begin position="21"/>
        <end position="30"/>
    </location>
</feature>
<dbReference type="InterPro" id="IPR040466">
    <property type="entry name" value="NKAP"/>
</dbReference>
<evidence type="ECO:0000313" key="5">
    <source>
        <dbReference type="Proteomes" id="UP000031443"/>
    </source>
</evidence>
<feature type="compositionally biased region" description="Basic residues" evidence="2">
    <location>
        <begin position="171"/>
        <end position="191"/>
    </location>
</feature>
<proteinExistence type="inferred from homology"/>
<dbReference type="PANTHER" id="PTHR13087">
    <property type="entry name" value="NF-KAPPA B ACTIVATING PROTEIN"/>
    <property type="match status" value="1"/>
</dbReference>
<feature type="compositionally biased region" description="Basic residues" evidence="2">
    <location>
        <begin position="212"/>
        <end position="234"/>
    </location>
</feature>
<dbReference type="GO" id="GO:0010468">
    <property type="term" value="P:regulation of gene expression"/>
    <property type="evidence" value="ECO:0007669"/>
    <property type="project" value="TreeGrafter"/>
</dbReference>
<feature type="compositionally biased region" description="Basic and acidic residues" evidence="2">
    <location>
        <begin position="273"/>
        <end position="283"/>
    </location>
</feature>
<protein>
    <submittedName>
        <fullName evidence="4">NKAP-like protein</fullName>
    </submittedName>
</protein>
<dbReference type="GO" id="GO:0003682">
    <property type="term" value="F:chromatin binding"/>
    <property type="evidence" value="ECO:0007669"/>
    <property type="project" value="InterPro"/>
</dbReference>
<organism evidence="4 5">
    <name type="scientific">Chelonia mydas</name>
    <name type="common">Green sea-turtle</name>
    <name type="synonym">Chelonia agassizi</name>
    <dbReference type="NCBI Taxonomy" id="8469"/>
    <lineage>
        <taxon>Eukaryota</taxon>
        <taxon>Metazoa</taxon>
        <taxon>Chordata</taxon>
        <taxon>Craniata</taxon>
        <taxon>Vertebrata</taxon>
        <taxon>Euteleostomi</taxon>
        <taxon>Archelosauria</taxon>
        <taxon>Testudinata</taxon>
        <taxon>Testudines</taxon>
        <taxon>Cryptodira</taxon>
        <taxon>Durocryptodira</taxon>
        <taxon>Americhelydia</taxon>
        <taxon>Chelonioidea</taxon>
        <taxon>Cheloniidae</taxon>
        <taxon>Chelonia</taxon>
    </lineage>
</organism>
<evidence type="ECO:0000256" key="2">
    <source>
        <dbReference type="SAM" id="MobiDB-lite"/>
    </source>
</evidence>
<evidence type="ECO:0000256" key="1">
    <source>
        <dbReference type="ARBA" id="ARBA00009313"/>
    </source>
</evidence>
<dbReference type="EMBL" id="KB528689">
    <property type="protein sequence ID" value="EMP35400.1"/>
    <property type="molecule type" value="Genomic_DNA"/>
</dbReference>
<gene>
    <name evidence="4" type="ORF">UY3_07363</name>
</gene>
<feature type="compositionally biased region" description="Basic residues" evidence="2">
    <location>
        <begin position="86"/>
        <end position="95"/>
    </location>
</feature>
<accession>M7BID3</accession>
<keyword evidence="5" id="KW-1185">Reference proteome</keyword>
<dbReference type="InterPro" id="IPR009269">
    <property type="entry name" value="NKAP_C"/>
</dbReference>
<dbReference type="Proteomes" id="UP000031443">
    <property type="component" value="Unassembled WGS sequence"/>
</dbReference>
<feature type="region of interest" description="Disordered" evidence="2">
    <location>
        <begin position="1"/>
        <end position="106"/>
    </location>
</feature>
<feature type="domain" description="NF-kappa-B-activating protein C-terminal" evidence="3">
    <location>
        <begin position="285"/>
        <end position="382"/>
    </location>
</feature>
<feature type="compositionally biased region" description="Low complexity" evidence="2">
    <location>
        <begin position="1"/>
        <end position="12"/>
    </location>
</feature>
<dbReference type="GO" id="GO:0005634">
    <property type="term" value="C:nucleus"/>
    <property type="evidence" value="ECO:0007669"/>
    <property type="project" value="TreeGrafter"/>
</dbReference>
<evidence type="ECO:0000259" key="3">
    <source>
        <dbReference type="Pfam" id="PF06047"/>
    </source>
</evidence>
<feature type="compositionally biased region" description="Acidic residues" evidence="2">
    <location>
        <begin position="240"/>
        <end position="250"/>
    </location>
</feature>
<comment type="similarity">
    <text evidence="1">Belongs to the NKAP family.</text>
</comment>
<feature type="compositionally biased region" description="Basic residues" evidence="2">
    <location>
        <begin position="48"/>
        <end position="72"/>
    </location>
</feature>
<dbReference type="AlphaFoldDB" id="M7BID3"/>
<reference evidence="5" key="1">
    <citation type="journal article" date="2013" name="Nat. Genet.">
        <title>The draft genomes of soft-shell turtle and green sea turtle yield insights into the development and evolution of the turtle-specific body plan.</title>
        <authorList>
            <person name="Wang Z."/>
            <person name="Pascual-Anaya J."/>
            <person name="Zadissa A."/>
            <person name="Li W."/>
            <person name="Niimura Y."/>
            <person name="Huang Z."/>
            <person name="Li C."/>
            <person name="White S."/>
            <person name="Xiong Z."/>
            <person name="Fang D."/>
            <person name="Wang B."/>
            <person name="Ming Y."/>
            <person name="Chen Y."/>
            <person name="Zheng Y."/>
            <person name="Kuraku S."/>
            <person name="Pignatelli M."/>
            <person name="Herrero J."/>
            <person name="Beal K."/>
            <person name="Nozawa M."/>
            <person name="Li Q."/>
            <person name="Wang J."/>
            <person name="Zhang H."/>
            <person name="Yu L."/>
            <person name="Shigenobu S."/>
            <person name="Wang J."/>
            <person name="Liu J."/>
            <person name="Flicek P."/>
            <person name="Searle S."/>
            <person name="Wang J."/>
            <person name="Kuratani S."/>
            <person name="Yin Y."/>
            <person name="Aken B."/>
            <person name="Zhang G."/>
            <person name="Irie N."/>
        </authorList>
    </citation>
    <scope>NUCLEOTIDE SEQUENCE [LARGE SCALE GENOMIC DNA]</scope>
</reference>
<sequence>MAPVSRSRSPPGSRRKGGSSSGSSSSSSASPSPPRPSRPHRPASPEKRGRRSRSRERNGVKHSGHRRSRSWSRSRERTPGGPRSSSAHHGHHHHGGGGGKQWPDYYEKEKEEILRRLNERERIGELGAPEVWGLSPKVPDPDSDEHTPVEDEEAKSKKSSSSDSSSEEEKKKKKKKKEKKRKRSKRKHRKHSGDSDSESESELNTSDEDKKKTKKKKKHRKKKSKKKKSKRSRKKSSDSSSEDSDDEALQGDDLWIERSKNTDADNLIGPEAPKMHASQDDRPLNYGHALLPGEGAAMAEYVKAGKRIPRRGEIGLTSEEIASFESSGYVMSGSRHRRMEAVRLRKENQIYSADEKRALASFNQEERRKRENKILASFREMVYRKTKGKEDK</sequence>